<name>A0ABP1N4N3_XYLVO</name>
<keyword evidence="1" id="KW-1133">Transmembrane helix</keyword>
<dbReference type="Pfam" id="PF14780">
    <property type="entry name" value="NEPRO_N"/>
    <property type="match status" value="1"/>
</dbReference>
<comment type="caution">
    <text evidence="3">The sequence shown here is derived from an EMBL/GenBank/DDBJ whole genome shotgun (WGS) entry which is preliminary data.</text>
</comment>
<dbReference type="EMBL" id="CAXAJV020001281">
    <property type="protein sequence ID" value="CAL7934563.1"/>
    <property type="molecule type" value="Genomic_DNA"/>
</dbReference>
<dbReference type="InterPro" id="IPR027951">
    <property type="entry name" value="Nepro_N"/>
</dbReference>
<dbReference type="PANTHER" id="PTHR34761:SF1">
    <property type="entry name" value="NUCLEOLUS AND NEURAL PROGENITOR PROTEIN"/>
    <property type="match status" value="1"/>
</dbReference>
<accession>A0ABP1N4N3</accession>
<organism evidence="3 4">
    <name type="scientific">Xylocopa violacea</name>
    <name type="common">Violet carpenter bee</name>
    <name type="synonym">Apis violacea</name>
    <dbReference type="NCBI Taxonomy" id="135666"/>
    <lineage>
        <taxon>Eukaryota</taxon>
        <taxon>Metazoa</taxon>
        <taxon>Ecdysozoa</taxon>
        <taxon>Arthropoda</taxon>
        <taxon>Hexapoda</taxon>
        <taxon>Insecta</taxon>
        <taxon>Pterygota</taxon>
        <taxon>Neoptera</taxon>
        <taxon>Endopterygota</taxon>
        <taxon>Hymenoptera</taxon>
        <taxon>Apocrita</taxon>
        <taxon>Aculeata</taxon>
        <taxon>Apoidea</taxon>
        <taxon>Anthophila</taxon>
        <taxon>Apidae</taxon>
        <taxon>Xylocopa</taxon>
        <taxon>Xylocopa</taxon>
    </lineage>
</organism>
<dbReference type="Proteomes" id="UP001642520">
    <property type="component" value="Unassembled WGS sequence"/>
</dbReference>
<keyword evidence="1" id="KW-0472">Membrane</keyword>
<feature type="transmembrane region" description="Helical" evidence="1">
    <location>
        <begin position="147"/>
        <end position="168"/>
    </location>
</feature>
<evidence type="ECO:0000259" key="2">
    <source>
        <dbReference type="Pfam" id="PF14780"/>
    </source>
</evidence>
<dbReference type="PANTHER" id="PTHR34761">
    <property type="entry name" value="NUCLEOLUS AND NEURAL PROGENITOR PROTEIN"/>
    <property type="match status" value="1"/>
</dbReference>
<reference evidence="3 4" key="1">
    <citation type="submission" date="2024-08" db="EMBL/GenBank/DDBJ databases">
        <authorList>
            <person name="Will J Nash"/>
            <person name="Angela Man"/>
            <person name="Seanna McTaggart"/>
            <person name="Kendall Baker"/>
            <person name="Tom Barker"/>
            <person name="Leah Catchpole"/>
            <person name="Alex Durrant"/>
            <person name="Karim Gharbi"/>
            <person name="Naomi Irish"/>
            <person name="Gemy Kaithakottil"/>
            <person name="Debby Ku"/>
            <person name="Aaliyah Providence"/>
            <person name="Felix Shaw"/>
            <person name="David Swarbreck"/>
            <person name="Chris Watkins"/>
            <person name="Ann M. McCartney"/>
            <person name="Giulio Formenti"/>
            <person name="Alice Mouton"/>
            <person name="Noel Vella"/>
            <person name="Bjorn M von Reumont"/>
            <person name="Adriana Vella"/>
            <person name="Wilfried Haerty"/>
        </authorList>
    </citation>
    <scope>NUCLEOTIDE SEQUENCE [LARGE SCALE GENOMIC DNA]</scope>
</reference>
<gene>
    <name evidence="3" type="ORF">XYLVIOL_LOCUS1090</name>
</gene>
<evidence type="ECO:0000313" key="3">
    <source>
        <dbReference type="EMBL" id="CAL7934563.1"/>
    </source>
</evidence>
<keyword evidence="4" id="KW-1185">Reference proteome</keyword>
<feature type="domain" description="Nucleolus and neural progenitor protein-like N-terminal" evidence="2">
    <location>
        <begin position="5"/>
        <end position="185"/>
    </location>
</feature>
<protein>
    <recommendedName>
        <fullName evidence="2">Nucleolus and neural progenitor protein-like N-terminal domain-containing protein</fullName>
    </recommendedName>
</protein>
<proteinExistence type="predicted"/>
<evidence type="ECO:0000313" key="4">
    <source>
        <dbReference type="Proteomes" id="UP001642520"/>
    </source>
</evidence>
<keyword evidence="1" id="KW-0812">Transmembrane</keyword>
<evidence type="ECO:0000256" key="1">
    <source>
        <dbReference type="SAM" id="Phobius"/>
    </source>
</evidence>
<sequence length="444" mass="51943">MEAIWNLVQLEHPPNATCRVEHQRFDATEFLRTLDKVIKDLNSQELLHKEAAILSRLIYRMKKKFRNDKGVKSMCKLNRALLKYLSLSLQKEYNTLKDYVEADGIYNILPSKQMVEYVLIKTQGFAKLMLRVEEVSKYSAHFLKCRINLGHAWSIAIIAYAVVSRIWILSRYLVKNSCTWYNCLYQYLNSLEDSGSSWLPANYKLTNDLKSWLSVSWINEPTPSVPSNYGLKNTMFKLITPRDYDSDEDLFFDIQDYNKKTEPKNVFSCMQRANTMGNSFPRVESKNIVPNDETGEIVNRHAFNSKRIRNIQANTKTEHQKLAEKRRKQKISVEGDKREPYFENTEDQIVATKRDKNGVKPKILTKNKGLKQLLTLDDVKNKTDLAIFLNRESYPGMNKLQWNMIRTKGKKLLDKSETCSDNKKQSISFKKMMKRIKKCFTQVH</sequence>
<dbReference type="InterPro" id="IPR052835">
    <property type="entry name" value="Nepro"/>
</dbReference>